<dbReference type="GO" id="GO:0005739">
    <property type="term" value="C:mitochondrion"/>
    <property type="evidence" value="ECO:0007669"/>
    <property type="project" value="TreeGrafter"/>
</dbReference>
<sequence length="208" mass="23243">MAYIVKVATRFLGYNIGRSALTAIPRTLFARKFELLIKDSNINQHFHSTVANFCSHSSGKHEGHDKQLGKIEPMFQLTYTCKVCNTRQSKTISQLAYKKGVVIVTCEGCAKHHLVADNLGWFSDLDGKKNIEDILAARGEMVKRGQVFSMDDHGSSDKNCNPSNQNSCKEEDEATAQAALSTVQDTLELMATNERDSEELKNEKLRKT</sequence>
<dbReference type="GO" id="GO:0008270">
    <property type="term" value="F:zinc ion binding"/>
    <property type="evidence" value="ECO:0007669"/>
    <property type="project" value="UniProtKB-KW"/>
</dbReference>
<evidence type="ECO:0000256" key="3">
    <source>
        <dbReference type="ARBA" id="ARBA00022833"/>
    </source>
</evidence>
<evidence type="ECO:0000259" key="6">
    <source>
        <dbReference type="PROSITE" id="PS51501"/>
    </source>
</evidence>
<evidence type="ECO:0000256" key="1">
    <source>
        <dbReference type="ARBA" id="ARBA00022723"/>
    </source>
</evidence>
<organism evidence="7 8">
    <name type="scientific">Cherax quadricarinatus</name>
    <name type="common">Australian red claw crayfish</name>
    <dbReference type="NCBI Taxonomy" id="27406"/>
    <lineage>
        <taxon>Eukaryota</taxon>
        <taxon>Metazoa</taxon>
        <taxon>Ecdysozoa</taxon>
        <taxon>Arthropoda</taxon>
        <taxon>Crustacea</taxon>
        <taxon>Multicrustacea</taxon>
        <taxon>Malacostraca</taxon>
        <taxon>Eumalacostraca</taxon>
        <taxon>Eucarida</taxon>
        <taxon>Decapoda</taxon>
        <taxon>Pleocyemata</taxon>
        <taxon>Astacidea</taxon>
        <taxon>Parastacoidea</taxon>
        <taxon>Parastacidae</taxon>
        <taxon>Cherax</taxon>
    </lineage>
</organism>
<accession>A0AAW0WTY9</accession>
<evidence type="ECO:0000313" key="7">
    <source>
        <dbReference type="EMBL" id="KAK8735617.1"/>
    </source>
</evidence>
<dbReference type="GO" id="GO:0030150">
    <property type="term" value="P:protein import into mitochondrial matrix"/>
    <property type="evidence" value="ECO:0007669"/>
    <property type="project" value="TreeGrafter"/>
</dbReference>
<dbReference type="PANTHER" id="PTHR20922:SF13">
    <property type="entry name" value="DNL-TYPE ZINC FINGER PROTEIN"/>
    <property type="match status" value="1"/>
</dbReference>
<evidence type="ECO:0000256" key="4">
    <source>
        <dbReference type="PROSITE-ProRule" id="PRU00834"/>
    </source>
</evidence>
<evidence type="ECO:0000256" key="2">
    <source>
        <dbReference type="ARBA" id="ARBA00022771"/>
    </source>
</evidence>
<name>A0AAW0WTY9_CHEQU</name>
<feature type="domain" description="DNL-type" evidence="6">
    <location>
        <begin position="70"/>
        <end position="167"/>
    </location>
</feature>
<dbReference type="PANTHER" id="PTHR20922">
    <property type="entry name" value="DNL-TYPE ZINC FINGER PROTEIN"/>
    <property type="match status" value="1"/>
</dbReference>
<dbReference type="InterPro" id="IPR024158">
    <property type="entry name" value="Mt_import_TIM15"/>
</dbReference>
<feature type="compositionally biased region" description="Polar residues" evidence="5">
    <location>
        <begin position="157"/>
        <end position="167"/>
    </location>
</feature>
<dbReference type="EMBL" id="JARKIK010000047">
    <property type="protein sequence ID" value="KAK8735620.1"/>
    <property type="molecule type" value="Genomic_DNA"/>
</dbReference>
<dbReference type="GO" id="GO:0006457">
    <property type="term" value="P:protein folding"/>
    <property type="evidence" value="ECO:0007669"/>
    <property type="project" value="TreeGrafter"/>
</dbReference>
<evidence type="ECO:0000256" key="5">
    <source>
        <dbReference type="SAM" id="MobiDB-lite"/>
    </source>
</evidence>
<reference evidence="7" key="2">
    <citation type="submission" date="2024-01" db="EMBL/GenBank/DDBJ databases">
        <authorList>
            <person name="He J."/>
            <person name="Wang M."/>
            <person name="Zheng J."/>
            <person name="Liu Z."/>
        </authorList>
    </citation>
    <scope>NUCLEOTIDE SEQUENCE</scope>
    <source>
        <strain evidence="7">ZL_2023a</strain>
        <tissue evidence="7">Muscle</tissue>
    </source>
</reference>
<dbReference type="Proteomes" id="UP001445076">
    <property type="component" value="Unassembled WGS sequence"/>
</dbReference>
<dbReference type="Pfam" id="PF05180">
    <property type="entry name" value="zf-DNL"/>
    <property type="match status" value="1"/>
</dbReference>
<gene>
    <name evidence="7" type="ORF">OTU49_005471</name>
</gene>
<keyword evidence="8" id="KW-1185">Reference proteome</keyword>
<evidence type="ECO:0000313" key="8">
    <source>
        <dbReference type="Proteomes" id="UP001445076"/>
    </source>
</evidence>
<dbReference type="AlphaFoldDB" id="A0AAW0WTY9"/>
<dbReference type="InterPro" id="IPR007853">
    <property type="entry name" value="Znf_DNL-typ"/>
</dbReference>
<feature type="region of interest" description="Disordered" evidence="5">
    <location>
        <begin position="150"/>
        <end position="175"/>
    </location>
</feature>
<dbReference type="EMBL" id="JARKIK010000047">
    <property type="protein sequence ID" value="KAK8735617.1"/>
    <property type="molecule type" value="Genomic_DNA"/>
</dbReference>
<dbReference type="GO" id="GO:0051087">
    <property type="term" value="F:protein-folding chaperone binding"/>
    <property type="evidence" value="ECO:0007669"/>
    <property type="project" value="TreeGrafter"/>
</dbReference>
<dbReference type="PROSITE" id="PS51501">
    <property type="entry name" value="ZF_DNL"/>
    <property type="match status" value="1"/>
</dbReference>
<keyword evidence="1" id="KW-0479">Metal-binding</keyword>
<reference evidence="7 8" key="1">
    <citation type="journal article" date="2024" name="BMC Genomics">
        <title>Genome assembly of redclaw crayfish (Cherax quadricarinatus) provides insights into its immune adaptation and hypoxia tolerance.</title>
        <authorList>
            <person name="Liu Z."/>
            <person name="Zheng J."/>
            <person name="Li H."/>
            <person name="Fang K."/>
            <person name="Wang S."/>
            <person name="He J."/>
            <person name="Zhou D."/>
            <person name="Weng S."/>
            <person name="Chi M."/>
            <person name="Gu Z."/>
            <person name="He J."/>
            <person name="Li F."/>
            <person name="Wang M."/>
        </authorList>
    </citation>
    <scope>NUCLEOTIDE SEQUENCE [LARGE SCALE GENOMIC DNA]</scope>
    <source>
        <strain evidence="7">ZL_2023a</strain>
    </source>
</reference>
<keyword evidence="2 4" id="KW-0863">Zinc-finger</keyword>
<proteinExistence type="predicted"/>
<keyword evidence="3" id="KW-0862">Zinc</keyword>
<protein>
    <recommendedName>
        <fullName evidence="6">DNL-type domain-containing protein</fullName>
    </recommendedName>
</protein>
<comment type="caution">
    <text evidence="7">The sequence shown here is derived from an EMBL/GenBank/DDBJ whole genome shotgun (WGS) entry which is preliminary data.</text>
</comment>
<dbReference type="GO" id="GO:0050821">
    <property type="term" value="P:protein stabilization"/>
    <property type="evidence" value="ECO:0007669"/>
    <property type="project" value="TreeGrafter"/>
</dbReference>